<proteinExistence type="inferred from homology"/>
<dbReference type="InterPro" id="IPR050238">
    <property type="entry name" value="DNA_Rep/Repair_Clamp_Loader"/>
</dbReference>
<dbReference type="PANTHER" id="PTHR11669:SF20">
    <property type="entry name" value="REPLICATION FACTOR C SUBUNIT 4"/>
    <property type="match status" value="1"/>
</dbReference>
<keyword evidence="7" id="KW-1185">Reference proteome</keyword>
<organism evidence="6 7">
    <name type="scientific">Rhizobium phage vB_RleM_P10VF</name>
    <dbReference type="NCBI Taxonomy" id="1527770"/>
    <lineage>
        <taxon>Viruses</taxon>
        <taxon>Duplodnaviria</taxon>
        <taxon>Heunggongvirae</taxon>
        <taxon>Uroviricota</taxon>
        <taxon>Caudoviricetes</taxon>
        <taxon>Pootjesviridae</taxon>
        <taxon>Innesvirus</taxon>
        <taxon>Innesvirus P10VF</taxon>
    </lineage>
</organism>
<dbReference type="InterPro" id="IPR027417">
    <property type="entry name" value="P-loop_NTPase"/>
</dbReference>
<dbReference type="SMART" id="SM00382">
    <property type="entry name" value="AAA"/>
    <property type="match status" value="1"/>
</dbReference>
<dbReference type="Proteomes" id="UP000204140">
    <property type="component" value="Segment"/>
</dbReference>
<dbReference type="GO" id="GO:0006261">
    <property type="term" value="P:DNA-templated DNA replication"/>
    <property type="evidence" value="ECO:0007669"/>
    <property type="project" value="TreeGrafter"/>
</dbReference>
<sequence length="316" mass="36159">MSIKKLVNETIWSQAYRPQTLADVILPEELREEMNSIVEKKELLHTIFSGRAGTGKTTLAKVIINEIGADYLFLNGSAERGIDVIRQKITNYCASMSLDGNQKIVLFDEADQLTQDAQLALRAVMEQFSSNVTFFLTANFPDRIGDPLRSRCQEIKFDFSKSKKELMQKMAIRSAKILKNENVEFEKEALIAIVKAKFPDMRSIINSLQQYGTKGKIDNSIVDRVKTTSIDGLFEILRQKRFKDMVKWVLENVSDPVQFVNELWFIGEEKVEPKSLPYYAVFLDDLQDRLTRVPDKFLSVIATLTKIMAEVDIIKE</sequence>
<reference evidence="6 7" key="1">
    <citation type="submission" date="2014-07" db="EMBL/GenBank/DDBJ databases">
        <title>Isolation and characterization of Rhizobium leguminosarum phages from western Canadian soils and complete genome sequences of rhizobiophages vB_RleS_L338C and vB_RleM_P10VF.</title>
        <authorList>
            <person name="Restrepo-Cordoba M."/>
            <person name="Halmillawewa A.P."/>
            <person name="Perry B."/>
            <person name="Hynes M.F."/>
            <person name="Yost C.K."/>
        </authorList>
    </citation>
    <scope>NUCLEOTIDE SEQUENCE [LARGE SCALE GENOMIC DNA]</scope>
</reference>
<dbReference type="GeneID" id="22109749"/>
<name>A0A076YIX5_9CAUD</name>
<dbReference type="EMBL" id="KM199770">
    <property type="protein sequence ID" value="AIK68413.1"/>
    <property type="molecule type" value="Genomic_DNA"/>
</dbReference>
<dbReference type="GO" id="GO:0006281">
    <property type="term" value="P:DNA repair"/>
    <property type="evidence" value="ECO:0007669"/>
    <property type="project" value="TreeGrafter"/>
</dbReference>
<dbReference type="GO" id="GO:0016887">
    <property type="term" value="F:ATP hydrolysis activity"/>
    <property type="evidence" value="ECO:0007669"/>
    <property type="project" value="UniProtKB-UniRule"/>
</dbReference>
<dbReference type="PANTHER" id="PTHR11669">
    <property type="entry name" value="REPLICATION FACTOR C / DNA POLYMERASE III GAMMA-TAU SUBUNIT"/>
    <property type="match status" value="1"/>
</dbReference>
<evidence type="ECO:0000313" key="7">
    <source>
        <dbReference type="Proteomes" id="UP000204140"/>
    </source>
</evidence>
<dbReference type="OrthoDB" id="4962at10239"/>
<dbReference type="HAMAP" id="MF_04162">
    <property type="entry name" value="T4_Clamp_Loader_L"/>
    <property type="match status" value="1"/>
</dbReference>
<feature type="binding site" evidence="4">
    <location>
        <position position="25"/>
    </location>
    <ligand>
        <name>ATP</name>
        <dbReference type="ChEBI" id="CHEBI:30616"/>
    </ligand>
</feature>
<keyword evidence="4" id="KW-0378">Hydrolase</keyword>
<evidence type="ECO:0000256" key="4">
    <source>
        <dbReference type="HAMAP-Rule" id="MF_04162"/>
    </source>
</evidence>
<dbReference type="Gene3D" id="1.20.272.10">
    <property type="match status" value="1"/>
</dbReference>
<dbReference type="EC" id="3.6.4.-" evidence="4"/>
<evidence type="ECO:0000256" key="2">
    <source>
        <dbReference type="ARBA" id="ARBA00022741"/>
    </source>
</evidence>
<keyword evidence="3 4" id="KW-0067">ATP-binding</keyword>
<dbReference type="Gene3D" id="1.10.8.60">
    <property type="match status" value="1"/>
</dbReference>
<evidence type="ECO:0000259" key="5">
    <source>
        <dbReference type="SMART" id="SM00382"/>
    </source>
</evidence>
<accession>A0A076YIX5</accession>
<comment type="similarity">
    <text evidence="4">Belongs to the Tevenvirinae sliding-clamp-loader large subunit family.</text>
</comment>
<keyword evidence="2 4" id="KW-0547">Nucleotide-binding</keyword>
<keyword evidence="4" id="KW-1194">Viral DNA replication</keyword>
<dbReference type="GO" id="GO:0003677">
    <property type="term" value="F:DNA binding"/>
    <property type="evidence" value="ECO:0007669"/>
    <property type="project" value="UniProtKB-UniRule"/>
</dbReference>
<dbReference type="InterPro" id="IPR048815">
    <property type="entry name" value="Gp44_lid"/>
</dbReference>
<evidence type="ECO:0000313" key="6">
    <source>
        <dbReference type="EMBL" id="AIK68413.1"/>
    </source>
</evidence>
<dbReference type="GO" id="GO:0003689">
    <property type="term" value="F:DNA clamp loader activity"/>
    <property type="evidence" value="ECO:0007669"/>
    <property type="project" value="UniProtKB-UniRule"/>
</dbReference>
<evidence type="ECO:0000256" key="1">
    <source>
        <dbReference type="ARBA" id="ARBA00022705"/>
    </source>
</evidence>
<dbReference type="Gene3D" id="3.40.50.300">
    <property type="entry name" value="P-loop containing nucleotide triphosphate hydrolases"/>
    <property type="match status" value="1"/>
</dbReference>
<dbReference type="GO" id="GO:0005524">
    <property type="term" value="F:ATP binding"/>
    <property type="evidence" value="ECO:0007669"/>
    <property type="project" value="UniProtKB-UniRule"/>
</dbReference>
<feature type="domain" description="AAA+ ATPase" evidence="5">
    <location>
        <begin position="42"/>
        <end position="159"/>
    </location>
</feature>
<evidence type="ECO:0000256" key="3">
    <source>
        <dbReference type="ARBA" id="ARBA00022840"/>
    </source>
</evidence>
<feature type="binding site" evidence="4">
    <location>
        <begin position="53"/>
        <end position="58"/>
    </location>
    <ligand>
        <name>ATP</name>
        <dbReference type="ChEBI" id="CHEBI:30616"/>
    </ligand>
</feature>
<dbReference type="InterPro" id="IPR046388">
    <property type="entry name" value="T4_Clamp_Loader_L"/>
</dbReference>
<protein>
    <recommendedName>
        <fullName evidence="4">Sliding-clamp-loader large subunit</fullName>
        <ecNumber evidence="4">3.6.4.-</ecNumber>
    </recommendedName>
    <alternativeName>
        <fullName evidence="4">Clamp loader gp44 subunit</fullName>
    </alternativeName>
</protein>
<dbReference type="Pfam" id="PF00004">
    <property type="entry name" value="AAA"/>
    <property type="match status" value="1"/>
</dbReference>
<dbReference type="KEGG" id="vg:22109749"/>
<dbReference type="InterPro" id="IPR003593">
    <property type="entry name" value="AAA+_ATPase"/>
</dbReference>
<dbReference type="GO" id="GO:0039693">
    <property type="term" value="P:viral DNA genome replication"/>
    <property type="evidence" value="ECO:0007669"/>
    <property type="project" value="UniProtKB-UniRule"/>
</dbReference>
<comment type="function">
    <text evidence="4">Forms the sliding-clamp-loader together with the small subunit. Functions as an ATPase enzyme. The clamp loader holds the clamp in an open conformation and places it onto the DNA. 4 ATP molecules must bind to the sliding-clamp-loader before the latter can open the sliding clamp. ATP hydrolysis triggers the detachment of the sliding clamp from the sliding-clamp-loader, freeing the sliding clamp to track along DNA.</text>
</comment>
<dbReference type="InterPro" id="IPR003959">
    <property type="entry name" value="ATPase_AAA_core"/>
</dbReference>
<feature type="binding site" evidence="4">
    <location>
        <position position="202"/>
    </location>
    <ligand>
        <name>ATP</name>
        <dbReference type="ChEBI" id="CHEBI:30616"/>
    </ligand>
</feature>
<gene>
    <name evidence="6" type="ORF">P10VF_200</name>
</gene>
<comment type="caution">
    <text evidence="4">Lacks conserved residue(s) required for the propagation of feature annotation.</text>
</comment>
<dbReference type="CDD" id="cd00009">
    <property type="entry name" value="AAA"/>
    <property type="match status" value="1"/>
</dbReference>
<keyword evidence="1" id="KW-0235">DNA replication</keyword>
<comment type="subunit">
    <text evidence="4">The sliding-clamp-loader consists of 4 large subunits and 1 small subunit. Interacts with the sliding clamp; this interaction allows the sliding-clamp-loader to open the sliding clamp. Part of the replicase complex that includes the DNA polymerase, the polymerase clamp, the clamp loader complex, the single-stranded DNA binding protein, the primase, the helicase and the helicase assembly factor.</text>
</comment>
<dbReference type="SUPFAM" id="SSF52540">
    <property type="entry name" value="P-loop containing nucleoside triphosphate hydrolases"/>
    <property type="match status" value="1"/>
</dbReference>
<keyword evidence="4" id="KW-0238">DNA-binding</keyword>
<dbReference type="RefSeq" id="YP_009099939.1">
    <property type="nucleotide sequence ID" value="NC_025429.1"/>
</dbReference>
<dbReference type="Pfam" id="PF21328">
    <property type="entry name" value="Gp44_lid"/>
    <property type="match status" value="1"/>
</dbReference>